<feature type="compositionally biased region" description="Acidic residues" evidence="12">
    <location>
        <begin position="133"/>
        <end position="157"/>
    </location>
</feature>
<dbReference type="SMART" id="SM00355">
    <property type="entry name" value="ZnF_C2H2"/>
    <property type="match status" value="6"/>
</dbReference>
<keyword evidence="9" id="KW-0539">Nucleus</keyword>
<evidence type="ECO:0000313" key="16">
    <source>
        <dbReference type="Proteomes" id="UP000694546"/>
    </source>
</evidence>
<keyword evidence="7 11" id="KW-0238">DNA-binding</keyword>
<proteinExistence type="predicted"/>
<feature type="domain" description="C2H2-type" evidence="13">
    <location>
        <begin position="331"/>
        <end position="358"/>
    </location>
</feature>
<feature type="domain" description="THAP-type" evidence="14">
    <location>
        <begin position="1"/>
        <end position="96"/>
    </location>
</feature>
<dbReference type="PROSITE" id="PS00028">
    <property type="entry name" value="ZINC_FINGER_C2H2_1"/>
    <property type="match status" value="6"/>
</dbReference>
<feature type="region of interest" description="Disordered" evidence="12">
    <location>
        <begin position="439"/>
        <end position="531"/>
    </location>
</feature>
<dbReference type="GO" id="GO:0000978">
    <property type="term" value="F:RNA polymerase II cis-regulatory region sequence-specific DNA binding"/>
    <property type="evidence" value="ECO:0007669"/>
    <property type="project" value="TreeGrafter"/>
</dbReference>
<evidence type="ECO:0000256" key="3">
    <source>
        <dbReference type="ARBA" id="ARBA00022737"/>
    </source>
</evidence>
<dbReference type="Gene3D" id="3.30.160.60">
    <property type="entry name" value="Classic Zinc Finger"/>
    <property type="match status" value="4"/>
</dbReference>
<dbReference type="SUPFAM" id="SSF57716">
    <property type="entry name" value="Glucocorticoid receptor-like (DNA-binding domain)"/>
    <property type="match status" value="1"/>
</dbReference>
<dbReference type="PROSITE" id="PS50950">
    <property type="entry name" value="ZF_THAP"/>
    <property type="match status" value="1"/>
</dbReference>
<sequence>MVRVCAFPGCETKMKRYNPETFHRLPLRYDDRSLVNSWLIVLNMDIETPYETLIRKDYRVCSAHFDEDDFVVPKRAADPNNPKKVSLKKCAVPRVKAMATDRLETAPCEESCPEITFDVSEFNFEENNCSNEDGGEEENICSNEEGEEEEEEEKMIDNPDSDWELELSDILESDDSDQMESDDFDSELLRRVRQLCPECGAFFFTSKTHTCEYKIKPVSCNVCGKKCVDKGALKAHSRIHKESYEHPCKFCMVPFKTRLDKLAHERAHTHKAKPYECPDCSMAFSKLPARNLHLKGHRGPKMFPCSYCSLEFRTRHSFDRHMVVHNGVKQFLCKFCFRSFNQPGHLTSHLRLHTGEKPYQCKHCDESFNHNVSLKSHVTRYHKGASDSEPMGDTPERMEPPGTGIEEVNEELVIGDTEDTVGDVIDGDPKLKEVAKQFKKSDYRSMGRPKGRPKIHSSTREKDLISVLRGEAPDPTTASDTSEEVHLRRATSKNIESDDRDRTSEFTVEDDMQETKVLRKGKSKARPKSLTTQRMFLRVTRTMTLKKRRLK</sequence>
<dbReference type="GeneTree" id="ENSGT00940000162287"/>
<feature type="domain" description="C2H2-type" evidence="13">
    <location>
        <begin position="218"/>
        <end position="245"/>
    </location>
</feature>
<keyword evidence="8" id="KW-0804">Transcription</keyword>
<dbReference type="InterPro" id="IPR006612">
    <property type="entry name" value="THAP_Znf"/>
</dbReference>
<dbReference type="GO" id="GO:0008270">
    <property type="term" value="F:zinc ion binding"/>
    <property type="evidence" value="ECO:0007669"/>
    <property type="project" value="UniProtKB-KW"/>
</dbReference>
<feature type="region of interest" description="Disordered" evidence="12">
    <location>
        <begin position="128"/>
        <end position="157"/>
    </location>
</feature>
<name>A0A8C5ARH5_GADMO</name>
<accession>A0A8C5ARH5</accession>
<reference evidence="15" key="1">
    <citation type="submission" date="2025-08" db="UniProtKB">
        <authorList>
            <consortium name="Ensembl"/>
        </authorList>
    </citation>
    <scope>IDENTIFICATION</scope>
</reference>
<feature type="compositionally biased region" description="Basic and acidic residues" evidence="12">
    <location>
        <begin position="495"/>
        <end position="504"/>
    </location>
</feature>
<evidence type="ECO:0000256" key="5">
    <source>
        <dbReference type="ARBA" id="ARBA00022833"/>
    </source>
</evidence>
<evidence type="ECO:0000256" key="2">
    <source>
        <dbReference type="ARBA" id="ARBA00022723"/>
    </source>
</evidence>
<evidence type="ECO:0000259" key="14">
    <source>
        <dbReference type="PROSITE" id="PS50950"/>
    </source>
</evidence>
<keyword evidence="4 10" id="KW-0863">Zinc-finger</keyword>
<feature type="compositionally biased region" description="Basic residues" evidence="12">
    <location>
        <begin position="447"/>
        <end position="457"/>
    </location>
</feature>
<evidence type="ECO:0000256" key="10">
    <source>
        <dbReference type="PROSITE-ProRule" id="PRU00042"/>
    </source>
</evidence>
<evidence type="ECO:0000256" key="4">
    <source>
        <dbReference type="ARBA" id="ARBA00022771"/>
    </source>
</evidence>
<dbReference type="Proteomes" id="UP000694546">
    <property type="component" value="Chromosome 8"/>
</dbReference>
<evidence type="ECO:0000256" key="8">
    <source>
        <dbReference type="ARBA" id="ARBA00023163"/>
    </source>
</evidence>
<dbReference type="AlphaFoldDB" id="A0A8C5ARH5"/>
<dbReference type="GO" id="GO:0005654">
    <property type="term" value="C:nucleoplasm"/>
    <property type="evidence" value="ECO:0007669"/>
    <property type="project" value="TreeGrafter"/>
</dbReference>
<feature type="domain" description="C2H2-type" evidence="13">
    <location>
        <begin position="275"/>
        <end position="302"/>
    </location>
</feature>
<evidence type="ECO:0000256" key="11">
    <source>
        <dbReference type="PROSITE-ProRule" id="PRU00309"/>
    </source>
</evidence>
<evidence type="ECO:0000256" key="9">
    <source>
        <dbReference type="ARBA" id="ARBA00023242"/>
    </source>
</evidence>
<feature type="domain" description="C2H2-type" evidence="13">
    <location>
        <begin position="303"/>
        <end position="330"/>
    </location>
</feature>
<keyword evidence="6" id="KW-0805">Transcription regulation</keyword>
<dbReference type="PANTHER" id="PTHR24399">
    <property type="entry name" value="ZINC FINGER AND BTB DOMAIN-CONTAINING"/>
    <property type="match status" value="1"/>
</dbReference>
<feature type="domain" description="C2H2-type" evidence="13">
    <location>
        <begin position="359"/>
        <end position="387"/>
    </location>
</feature>
<dbReference type="SMART" id="SM00980">
    <property type="entry name" value="THAP"/>
    <property type="match status" value="1"/>
</dbReference>
<evidence type="ECO:0000256" key="1">
    <source>
        <dbReference type="ARBA" id="ARBA00004123"/>
    </source>
</evidence>
<feature type="compositionally biased region" description="Basic residues" evidence="12">
    <location>
        <begin position="518"/>
        <end position="527"/>
    </location>
</feature>
<dbReference type="Pfam" id="PF00096">
    <property type="entry name" value="zf-C2H2"/>
    <property type="match status" value="3"/>
</dbReference>
<keyword evidence="16" id="KW-1185">Reference proteome</keyword>
<organism evidence="15 16">
    <name type="scientific">Gadus morhua</name>
    <name type="common">Atlantic cod</name>
    <dbReference type="NCBI Taxonomy" id="8049"/>
    <lineage>
        <taxon>Eukaryota</taxon>
        <taxon>Metazoa</taxon>
        <taxon>Chordata</taxon>
        <taxon>Craniata</taxon>
        <taxon>Vertebrata</taxon>
        <taxon>Euteleostomi</taxon>
        <taxon>Actinopterygii</taxon>
        <taxon>Neopterygii</taxon>
        <taxon>Teleostei</taxon>
        <taxon>Neoteleostei</taxon>
        <taxon>Acanthomorphata</taxon>
        <taxon>Zeiogadaria</taxon>
        <taxon>Gadariae</taxon>
        <taxon>Gadiformes</taxon>
        <taxon>Gadoidei</taxon>
        <taxon>Gadidae</taxon>
        <taxon>Gadus</taxon>
    </lineage>
</organism>
<dbReference type="OMA" id="SEMHPCT"/>
<dbReference type="FunFam" id="3.30.160.60:FF:000446">
    <property type="entry name" value="Zinc finger protein"/>
    <property type="match status" value="1"/>
</dbReference>
<dbReference type="PANTHER" id="PTHR24399:SF23">
    <property type="entry name" value="C2H2-TYPE DOMAIN-CONTAINING PROTEIN"/>
    <property type="match status" value="1"/>
</dbReference>
<dbReference type="InterPro" id="IPR013087">
    <property type="entry name" value="Znf_C2H2_type"/>
</dbReference>
<protein>
    <submittedName>
        <fullName evidence="15">Uncharacterized protein</fullName>
    </submittedName>
</protein>
<reference evidence="15" key="2">
    <citation type="submission" date="2025-09" db="UniProtKB">
        <authorList>
            <consortium name="Ensembl"/>
        </authorList>
    </citation>
    <scope>IDENTIFICATION</scope>
</reference>
<comment type="subcellular location">
    <subcellularLocation>
        <location evidence="1">Nucleus</location>
    </subcellularLocation>
</comment>
<dbReference type="FunFam" id="3.30.160.60:FF:002343">
    <property type="entry name" value="Zinc finger protein 33A"/>
    <property type="match status" value="1"/>
</dbReference>
<keyword evidence="5" id="KW-0862">Zinc</keyword>
<keyword evidence="3" id="KW-0677">Repeat</keyword>
<evidence type="ECO:0000256" key="12">
    <source>
        <dbReference type="SAM" id="MobiDB-lite"/>
    </source>
</evidence>
<keyword evidence="2" id="KW-0479">Metal-binding</keyword>
<dbReference type="SUPFAM" id="SSF57667">
    <property type="entry name" value="beta-beta-alpha zinc fingers"/>
    <property type="match status" value="3"/>
</dbReference>
<evidence type="ECO:0000256" key="6">
    <source>
        <dbReference type="ARBA" id="ARBA00023015"/>
    </source>
</evidence>
<dbReference type="InterPro" id="IPR036236">
    <property type="entry name" value="Znf_C2H2_sf"/>
</dbReference>
<evidence type="ECO:0000259" key="13">
    <source>
        <dbReference type="PROSITE" id="PS50157"/>
    </source>
</evidence>
<evidence type="ECO:0000256" key="7">
    <source>
        <dbReference type="ARBA" id="ARBA00023125"/>
    </source>
</evidence>
<dbReference type="GO" id="GO:0001227">
    <property type="term" value="F:DNA-binding transcription repressor activity, RNA polymerase II-specific"/>
    <property type="evidence" value="ECO:0007669"/>
    <property type="project" value="TreeGrafter"/>
</dbReference>
<dbReference type="PROSITE" id="PS50157">
    <property type="entry name" value="ZINC_FINGER_C2H2_2"/>
    <property type="match status" value="5"/>
</dbReference>
<dbReference type="Ensembl" id="ENSGMOT00000076373.1">
    <property type="protein sequence ID" value="ENSGMOP00000035857.1"/>
    <property type="gene ID" value="ENSGMOG00000025773.1"/>
</dbReference>
<evidence type="ECO:0000313" key="15">
    <source>
        <dbReference type="Ensembl" id="ENSGMOP00000035857.1"/>
    </source>
</evidence>